<accession>A0A1N6ICG7</accession>
<keyword evidence="1" id="KW-0472">Membrane</keyword>
<proteinExistence type="predicted"/>
<keyword evidence="3" id="KW-1185">Reference proteome</keyword>
<reference evidence="3" key="1">
    <citation type="submission" date="2016-11" db="EMBL/GenBank/DDBJ databases">
        <authorList>
            <person name="Varghese N."/>
            <person name="Submissions S."/>
        </authorList>
    </citation>
    <scope>NUCLEOTIDE SEQUENCE [LARGE SCALE GENOMIC DNA]</scope>
    <source>
        <strain evidence="3">DSM 17456</strain>
    </source>
</reference>
<keyword evidence="1" id="KW-0812">Transmembrane</keyword>
<keyword evidence="1" id="KW-1133">Transmembrane helix</keyword>
<evidence type="ECO:0000313" key="2">
    <source>
        <dbReference type="EMBL" id="SIO29679.1"/>
    </source>
</evidence>
<dbReference type="AlphaFoldDB" id="A0A1N6ICG7"/>
<dbReference type="EMBL" id="FSRG01000006">
    <property type="protein sequence ID" value="SIO29679.1"/>
    <property type="molecule type" value="Genomic_DNA"/>
</dbReference>
<organism evidence="2 3">
    <name type="scientific">Halodesulfovibrio marinisediminis DSM 17456</name>
    <dbReference type="NCBI Taxonomy" id="1121457"/>
    <lineage>
        <taxon>Bacteria</taxon>
        <taxon>Pseudomonadati</taxon>
        <taxon>Thermodesulfobacteriota</taxon>
        <taxon>Desulfovibrionia</taxon>
        <taxon>Desulfovibrionales</taxon>
        <taxon>Desulfovibrionaceae</taxon>
        <taxon>Halodesulfovibrio</taxon>
    </lineage>
</organism>
<feature type="transmembrane region" description="Helical" evidence="1">
    <location>
        <begin position="12"/>
        <end position="31"/>
    </location>
</feature>
<name>A0A1N6ICG7_9BACT</name>
<dbReference type="RefSeq" id="WP_175566033.1">
    <property type="nucleotide sequence ID" value="NZ_FSRG01000006.1"/>
</dbReference>
<dbReference type="STRING" id="1121457.SAMN02745161_2619"/>
<sequence length="51" mass="5485">MEHSIWSLMTNLAVTICVICSGLICTAVVGIRSSKIALSDSIKPLTNHNEI</sequence>
<protein>
    <submittedName>
        <fullName evidence="2">Uncharacterized protein</fullName>
    </submittedName>
</protein>
<gene>
    <name evidence="2" type="ORF">SAMN02745161_2619</name>
</gene>
<evidence type="ECO:0000256" key="1">
    <source>
        <dbReference type="SAM" id="Phobius"/>
    </source>
</evidence>
<dbReference type="Proteomes" id="UP000184694">
    <property type="component" value="Unassembled WGS sequence"/>
</dbReference>
<evidence type="ECO:0000313" key="3">
    <source>
        <dbReference type="Proteomes" id="UP000184694"/>
    </source>
</evidence>